<evidence type="ECO:0000256" key="1">
    <source>
        <dbReference type="ARBA" id="ARBA00008542"/>
    </source>
</evidence>
<evidence type="ECO:0000313" key="4">
    <source>
        <dbReference type="Proteomes" id="UP001158644"/>
    </source>
</evidence>
<protein>
    <submittedName>
        <fullName evidence="3">Type 1 glutamine amidotransferase</fullName>
    </submittedName>
</protein>
<dbReference type="PROSITE" id="PS51276">
    <property type="entry name" value="PEPTIDASE_C56_PFPI"/>
    <property type="match status" value="1"/>
</dbReference>
<dbReference type="CDD" id="cd03134">
    <property type="entry name" value="GATase1_PfpI_like"/>
    <property type="match status" value="1"/>
</dbReference>
<dbReference type="NCBIfam" id="TIGR01382">
    <property type="entry name" value="PfpI"/>
    <property type="match status" value="1"/>
</dbReference>
<comment type="similarity">
    <text evidence="1">Belongs to the peptidase C56 family.</text>
</comment>
<keyword evidence="3" id="KW-0315">Glutamine amidotransferase</keyword>
<reference evidence="3 4" key="1">
    <citation type="submission" date="2022-09" db="EMBL/GenBank/DDBJ databases">
        <title>Intensive care unit water sources are persistently colonized with multi-drug resistant bacteria and are the site of extensive horizontal gene transfer of antibiotic resistance genes.</title>
        <authorList>
            <person name="Diorio-Toth L."/>
        </authorList>
    </citation>
    <scope>NUCLEOTIDE SEQUENCE [LARGE SCALE GENOMIC DNA]</scope>
    <source>
        <strain evidence="3 4">GD03967</strain>
    </source>
</reference>
<dbReference type="AlphaFoldDB" id="A0ABD4YMU9"/>
<dbReference type="Proteomes" id="UP001158644">
    <property type="component" value="Unassembled WGS sequence"/>
</dbReference>
<sequence length="188" mass="20285">MATLQDINIAILAVDGFEQVELTGPRDRLHEEGARTVVVSARTDPIQGMHHDKPGDKFPVDLTFLQAASEPDVFDALLLPGGVVNADEIRMQPKAQELVRACMDAGKPVAVICHGAWLLISAGVVKGRKMTSWPSLQDDLRNAGVQWVDEEVVVDGVLVSSRKPDDIPAFNDAFVQVLGKAVKGRAAK</sequence>
<dbReference type="PANTHER" id="PTHR42733">
    <property type="entry name" value="DJ-1 PROTEIN"/>
    <property type="match status" value="1"/>
</dbReference>
<dbReference type="InterPro" id="IPR029062">
    <property type="entry name" value="Class_I_gatase-like"/>
</dbReference>
<dbReference type="GeneID" id="92785293"/>
<dbReference type="InterPro" id="IPR006286">
    <property type="entry name" value="C56_PfpI-like"/>
</dbReference>
<feature type="domain" description="DJ-1/PfpI" evidence="2">
    <location>
        <begin position="9"/>
        <end position="175"/>
    </location>
</feature>
<name>A0ABD4YMU9_9BURK</name>
<dbReference type="Gene3D" id="3.40.50.880">
    <property type="match status" value="1"/>
</dbReference>
<proteinExistence type="inferred from homology"/>
<dbReference type="RefSeq" id="WP_253855319.1">
    <property type="nucleotide sequence ID" value="NZ_CP123364.1"/>
</dbReference>
<evidence type="ECO:0000313" key="3">
    <source>
        <dbReference type="EMBL" id="MDH1176508.1"/>
    </source>
</evidence>
<evidence type="ECO:0000259" key="2">
    <source>
        <dbReference type="Pfam" id="PF01965"/>
    </source>
</evidence>
<organism evidence="3 4">
    <name type="scientific">Achromobacter mucicolens</name>
    <dbReference type="NCBI Taxonomy" id="1389922"/>
    <lineage>
        <taxon>Bacteria</taxon>
        <taxon>Pseudomonadati</taxon>
        <taxon>Pseudomonadota</taxon>
        <taxon>Betaproteobacteria</taxon>
        <taxon>Burkholderiales</taxon>
        <taxon>Alcaligenaceae</taxon>
        <taxon>Achromobacter</taxon>
    </lineage>
</organism>
<dbReference type="SUPFAM" id="SSF52317">
    <property type="entry name" value="Class I glutamine amidotransferase-like"/>
    <property type="match status" value="1"/>
</dbReference>
<dbReference type="InterPro" id="IPR002818">
    <property type="entry name" value="DJ-1/PfpI"/>
</dbReference>
<accession>A0ABD4YMU9</accession>
<comment type="caution">
    <text evidence="3">The sequence shown here is derived from an EMBL/GenBank/DDBJ whole genome shotgun (WGS) entry which is preliminary data.</text>
</comment>
<gene>
    <name evidence="3" type="ORF">N5C72_00395</name>
</gene>
<dbReference type="EMBL" id="JAOBZK010000001">
    <property type="protein sequence ID" value="MDH1176508.1"/>
    <property type="molecule type" value="Genomic_DNA"/>
</dbReference>
<dbReference type="PANTHER" id="PTHR42733:SF12">
    <property type="entry name" value="PROTEINASE"/>
    <property type="match status" value="1"/>
</dbReference>
<dbReference type="Pfam" id="PF01965">
    <property type="entry name" value="DJ-1_PfpI"/>
    <property type="match status" value="1"/>
</dbReference>